<evidence type="ECO:0000259" key="18">
    <source>
        <dbReference type="PROSITE" id="PS51747"/>
    </source>
</evidence>
<evidence type="ECO:0000256" key="2">
    <source>
        <dbReference type="ARBA" id="ARBA00004882"/>
    </source>
</evidence>
<dbReference type="PIRSF" id="PIRSF006769">
    <property type="entry name" value="RibD"/>
    <property type="match status" value="1"/>
</dbReference>
<feature type="binding site" evidence="16">
    <location>
        <position position="158"/>
    </location>
    <ligand>
        <name>NADP(+)</name>
        <dbReference type="ChEBI" id="CHEBI:58349"/>
    </ligand>
</feature>
<keyword evidence="6 14" id="KW-0479">Metal-binding</keyword>
<feature type="domain" description="CMP/dCMP-type deaminase" evidence="18">
    <location>
        <begin position="5"/>
        <end position="127"/>
    </location>
</feature>
<feature type="active site" description="Proton donor" evidence="15">
    <location>
        <position position="56"/>
    </location>
</feature>
<dbReference type="PANTHER" id="PTHR38011">
    <property type="entry name" value="DIHYDROFOLATE REDUCTASE FAMILY PROTEIN (AFU_ORTHOLOGUE AFUA_8G06820)"/>
    <property type="match status" value="1"/>
</dbReference>
<feature type="binding site" evidence="16">
    <location>
        <position position="299"/>
    </location>
    <ligand>
        <name>substrate</name>
    </ligand>
</feature>
<evidence type="ECO:0000256" key="14">
    <source>
        <dbReference type="PIRNR" id="PIRNR006769"/>
    </source>
</evidence>
<dbReference type="EC" id="3.5.4.26" evidence="14"/>
<feature type="binding site" evidence="16">
    <location>
        <position position="188"/>
    </location>
    <ligand>
        <name>substrate</name>
    </ligand>
</feature>
<dbReference type="NCBIfam" id="TIGR00227">
    <property type="entry name" value="ribD_Cterm"/>
    <property type="match status" value="1"/>
</dbReference>
<dbReference type="GO" id="GO:0008703">
    <property type="term" value="F:5-amino-6-(5-phosphoribosylamino)uracil reductase activity"/>
    <property type="evidence" value="ECO:0007669"/>
    <property type="project" value="UniProtKB-EC"/>
</dbReference>
<dbReference type="AlphaFoldDB" id="A0AB36THW3"/>
<dbReference type="FunFam" id="3.40.140.10:FF:000025">
    <property type="entry name" value="Riboflavin biosynthesis protein RibD"/>
    <property type="match status" value="1"/>
</dbReference>
<dbReference type="Gene3D" id="3.40.140.10">
    <property type="entry name" value="Cytidine Deaminase, domain 2"/>
    <property type="match status" value="1"/>
</dbReference>
<sequence length="368" mass="39617">MIKLSEKEFFMSRAIKLAKLGWGKTNPNPLVGAVVVKDGKIIAEGYHKQLGGPHAEVEAFNNAKEDVAGGTLYVNLEPCSHYGRTPPCAQKIIDVGIKKVVAAIKDPNPKVSGRGFEMLKNAGIEVEVGVLEEEAIRLNEIFITYIVKKKPFVILKTAMTLDGKIATASGDSKWVTGEKARNHVHVIRDRVAAVMVGINTVLKDNPYLTTRLPDKEGSDPVRIVVDSKGSIPLDSNVINSNSKAGVILATTSRIDKEKEKMLIDKGVKIIKADGSDGRVDLKLLMDELYKLEIDSVLLEGGGTLNSSAISAGIVDKVMCFISPKIVGGENAPTSVEGIGALRMCEAIGVKNISVVKFGEDILLEGYIE</sequence>
<evidence type="ECO:0000256" key="8">
    <source>
        <dbReference type="ARBA" id="ARBA00022833"/>
    </source>
</evidence>
<evidence type="ECO:0000256" key="15">
    <source>
        <dbReference type="PIRSR" id="PIRSR006769-1"/>
    </source>
</evidence>
<keyword evidence="11" id="KW-0511">Multifunctional enzyme</keyword>
<dbReference type="InterPro" id="IPR011549">
    <property type="entry name" value="RibD_C"/>
</dbReference>
<dbReference type="InterPro" id="IPR016193">
    <property type="entry name" value="Cytidine_deaminase-like"/>
</dbReference>
<feature type="binding site" evidence="17">
    <location>
        <position position="88"/>
    </location>
    <ligand>
        <name>Zn(2+)</name>
        <dbReference type="ChEBI" id="CHEBI:29105"/>
        <note>catalytic</note>
    </ligand>
</feature>
<dbReference type="InterPro" id="IPR004794">
    <property type="entry name" value="Eubact_RibD"/>
</dbReference>
<feature type="binding site" evidence="17">
    <location>
        <position position="79"/>
    </location>
    <ligand>
        <name>Zn(2+)</name>
        <dbReference type="ChEBI" id="CHEBI:29105"/>
        <note>catalytic</note>
    </ligand>
</feature>
<dbReference type="Proteomes" id="UP000223596">
    <property type="component" value="Unassembled WGS sequence"/>
</dbReference>
<dbReference type="InterPro" id="IPR050765">
    <property type="entry name" value="Riboflavin_Biosynth_HTPR"/>
</dbReference>
<comment type="catalytic activity">
    <reaction evidence="12 14">
        <text>5-amino-6-(5-phospho-D-ribitylamino)uracil + NADP(+) = 5-amino-6-(5-phospho-D-ribosylamino)uracil + NADPH + H(+)</text>
        <dbReference type="Rhea" id="RHEA:17845"/>
        <dbReference type="ChEBI" id="CHEBI:15378"/>
        <dbReference type="ChEBI" id="CHEBI:57783"/>
        <dbReference type="ChEBI" id="CHEBI:58349"/>
        <dbReference type="ChEBI" id="CHEBI:58421"/>
        <dbReference type="ChEBI" id="CHEBI:58453"/>
        <dbReference type="EC" id="1.1.1.193"/>
    </reaction>
</comment>
<dbReference type="EMBL" id="PDBW01000001">
    <property type="protein sequence ID" value="PFH03418.1"/>
    <property type="molecule type" value="Genomic_DNA"/>
</dbReference>
<comment type="catalytic activity">
    <reaction evidence="13 14">
        <text>2,5-diamino-6-hydroxy-4-(5-phosphoribosylamino)-pyrimidine + H2O + H(+) = 5-amino-6-(5-phospho-D-ribosylamino)uracil + NH4(+)</text>
        <dbReference type="Rhea" id="RHEA:21868"/>
        <dbReference type="ChEBI" id="CHEBI:15377"/>
        <dbReference type="ChEBI" id="CHEBI:15378"/>
        <dbReference type="ChEBI" id="CHEBI:28938"/>
        <dbReference type="ChEBI" id="CHEBI:58453"/>
        <dbReference type="ChEBI" id="CHEBI:58614"/>
        <dbReference type="EC" id="3.5.4.26"/>
    </reaction>
</comment>
<evidence type="ECO:0000313" key="20">
    <source>
        <dbReference type="Proteomes" id="UP000223596"/>
    </source>
</evidence>
<dbReference type="GO" id="GO:0050661">
    <property type="term" value="F:NADP binding"/>
    <property type="evidence" value="ECO:0007669"/>
    <property type="project" value="InterPro"/>
</dbReference>
<dbReference type="Pfam" id="PF00383">
    <property type="entry name" value="dCMP_cyt_deam_1"/>
    <property type="match status" value="1"/>
</dbReference>
<dbReference type="RefSeq" id="WP_003512104.1">
    <property type="nucleotide sequence ID" value="NZ_CP013828.1"/>
</dbReference>
<comment type="similarity">
    <text evidence="5 14">In the C-terminal section; belongs to the HTP reductase family.</text>
</comment>
<dbReference type="PANTHER" id="PTHR38011:SF7">
    <property type="entry name" value="2,5-DIAMINO-6-RIBOSYLAMINO-4(3H)-PYRIMIDINONE 5'-PHOSPHATE REDUCTASE"/>
    <property type="match status" value="1"/>
</dbReference>
<evidence type="ECO:0000256" key="10">
    <source>
        <dbReference type="ARBA" id="ARBA00023002"/>
    </source>
</evidence>
<evidence type="ECO:0000256" key="1">
    <source>
        <dbReference type="ARBA" id="ARBA00002151"/>
    </source>
</evidence>
<comment type="function">
    <text evidence="1 14">Converts 2,5-diamino-6-(ribosylamino)-4(3h)-pyrimidinone 5'-phosphate into 5-amino-6-(ribosylamino)-2,4(1h,3h)-pyrimidinedione 5'-phosphate.</text>
</comment>
<dbReference type="GO" id="GO:0008835">
    <property type="term" value="F:diaminohydroxyphosphoribosylaminopyrimidine deaminase activity"/>
    <property type="evidence" value="ECO:0007669"/>
    <property type="project" value="UniProtKB-EC"/>
</dbReference>
<feature type="binding site" evidence="16">
    <location>
        <position position="200"/>
    </location>
    <ligand>
        <name>NADP(+)</name>
        <dbReference type="ChEBI" id="CHEBI:58349"/>
    </ligand>
</feature>
<keyword evidence="7 14" id="KW-0378">Hydrolase</keyword>
<evidence type="ECO:0000256" key="6">
    <source>
        <dbReference type="ARBA" id="ARBA00022723"/>
    </source>
</evidence>
<comment type="similarity">
    <text evidence="4 14">In the N-terminal section; belongs to the cytidine and deoxycytidylate deaminase family.</text>
</comment>
<comment type="caution">
    <text evidence="19">The sequence shown here is derived from an EMBL/GenBank/DDBJ whole genome shotgun (WGS) entry which is preliminary data.</text>
</comment>
<evidence type="ECO:0000256" key="9">
    <source>
        <dbReference type="ARBA" id="ARBA00022857"/>
    </source>
</evidence>
<name>A0AB36THW3_ACETH</name>
<dbReference type="InterPro" id="IPR002125">
    <property type="entry name" value="CMP_dCMP_dom"/>
</dbReference>
<comment type="pathway">
    <text evidence="3 14">Cofactor biosynthesis; riboflavin biosynthesis; 5-amino-6-(D-ribitylamino)uracil from GTP: step 3/4.</text>
</comment>
<dbReference type="Pfam" id="PF01872">
    <property type="entry name" value="RibD_C"/>
    <property type="match status" value="1"/>
</dbReference>
<keyword evidence="9 14" id="KW-0521">NADP</keyword>
<evidence type="ECO:0000313" key="19">
    <source>
        <dbReference type="EMBL" id="PFH03418.1"/>
    </source>
</evidence>
<reference evidence="19 20" key="1">
    <citation type="submission" date="2017-09" db="EMBL/GenBank/DDBJ databases">
        <title>Evaluation of Pacific Biosciences Sequencing Technology to Finishing C. thermocellum Genome Sequences.</title>
        <authorList>
            <person name="Brown S."/>
        </authorList>
    </citation>
    <scope>NUCLEOTIDE SEQUENCE [LARGE SCALE GENOMIC DNA]</scope>
    <source>
        <strain evidence="19 20">AD2</strain>
    </source>
</reference>
<evidence type="ECO:0000256" key="12">
    <source>
        <dbReference type="ARBA" id="ARBA00049861"/>
    </source>
</evidence>
<dbReference type="SUPFAM" id="SSF53927">
    <property type="entry name" value="Cytidine deaminase-like"/>
    <property type="match status" value="1"/>
</dbReference>
<dbReference type="SUPFAM" id="SSF53597">
    <property type="entry name" value="Dihydrofolate reductase-like"/>
    <property type="match status" value="1"/>
</dbReference>
<feature type="binding site" evidence="16">
    <location>
        <position position="204"/>
    </location>
    <ligand>
        <name>NADP(+)</name>
        <dbReference type="ChEBI" id="CHEBI:58349"/>
    </ligand>
</feature>
<feature type="binding site" evidence="16">
    <location>
        <position position="208"/>
    </location>
    <ligand>
        <name>substrate</name>
    </ligand>
</feature>
<comment type="pathway">
    <text evidence="2 14">Cofactor biosynthesis; riboflavin biosynthesis; 5-amino-6-(D-ribitylamino)uracil from GTP: step 2/4.</text>
</comment>
<dbReference type="GO" id="GO:0009231">
    <property type="term" value="P:riboflavin biosynthetic process"/>
    <property type="evidence" value="ECO:0007669"/>
    <property type="project" value="UniProtKB-KW"/>
</dbReference>
<dbReference type="InterPro" id="IPR002734">
    <property type="entry name" value="RibDG_C"/>
</dbReference>
<dbReference type="EC" id="1.1.1.193" evidence="14"/>
<dbReference type="GO" id="GO:0046872">
    <property type="term" value="F:metal ion binding"/>
    <property type="evidence" value="ECO:0007669"/>
    <property type="project" value="UniProtKB-KW"/>
</dbReference>
<comment type="cofactor">
    <cofactor evidence="14 17">
        <name>Zn(2+)</name>
        <dbReference type="ChEBI" id="CHEBI:29105"/>
    </cofactor>
    <text evidence="14 17">Binds 1 zinc ion.</text>
</comment>
<dbReference type="NCBIfam" id="TIGR00326">
    <property type="entry name" value="eubact_ribD"/>
    <property type="match status" value="1"/>
</dbReference>
<evidence type="ECO:0000256" key="13">
    <source>
        <dbReference type="ARBA" id="ARBA00049886"/>
    </source>
</evidence>
<protein>
    <recommendedName>
        <fullName evidence="14">Riboflavin biosynthesis protein RibD</fullName>
    </recommendedName>
    <domain>
        <recommendedName>
            <fullName evidence="14">Diaminohydroxyphosphoribosylaminopyrimidine deaminase</fullName>
            <shortName evidence="14">DRAP deaminase</shortName>
            <ecNumber evidence="14">3.5.4.26</ecNumber>
        </recommendedName>
        <alternativeName>
            <fullName evidence="14">Riboflavin-specific deaminase</fullName>
        </alternativeName>
    </domain>
    <domain>
        <recommendedName>
            <fullName evidence="14">5-amino-6-(5-phosphoribosylamino)uracil reductase</fullName>
            <ecNumber evidence="14">1.1.1.193</ecNumber>
        </recommendedName>
        <alternativeName>
            <fullName evidence="14">HTP reductase</fullName>
        </alternativeName>
    </domain>
</protein>
<gene>
    <name evidence="19" type="ORF">M972_112228</name>
</gene>
<feature type="binding site" evidence="16">
    <location>
        <position position="172"/>
    </location>
    <ligand>
        <name>substrate</name>
    </ligand>
</feature>
<proteinExistence type="inferred from homology"/>
<dbReference type="CDD" id="cd01284">
    <property type="entry name" value="Riboflavin_deaminase-reductase"/>
    <property type="match status" value="1"/>
</dbReference>
<feature type="binding site" evidence="16">
    <location>
        <begin position="301"/>
        <end position="307"/>
    </location>
    <ligand>
        <name>NADP(+)</name>
        <dbReference type="ChEBI" id="CHEBI:58349"/>
    </ligand>
</feature>
<keyword evidence="10 14" id="KW-0560">Oxidoreductase</keyword>
<feature type="binding site" evidence="16">
    <location>
        <position position="227"/>
    </location>
    <ligand>
        <name>NADP(+)</name>
        <dbReference type="ChEBI" id="CHEBI:58349"/>
    </ligand>
</feature>
<dbReference type="GeneID" id="35805065"/>
<keyword evidence="14" id="KW-0686">Riboflavin biosynthesis</keyword>
<keyword evidence="8 14" id="KW-0862">Zinc</keyword>
<dbReference type="InterPro" id="IPR024072">
    <property type="entry name" value="DHFR-like_dom_sf"/>
</dbReference>
<evidence type="ECO:0000256" key="17">
    <source>
        <dbReference type="PIRSR" id="PIRSR006769-3"/>
    </source>
</evidence>
<dbReference type="Gene3D" id="3.40.430.10">
    <property type="entry name" value="Dihydrofolate Reductase, subunit A"/>
    <property type="match status" value="1"/>
</dbReference>
<feature type="binding site" evidence="16">
    <location>
        <position position="211"/>
    </location>
    <ligand>
        <name>substrate</name>
    </ligand>
</feature>
<evidence type="ECO:0000256" key="3">
    <source>
        <dbReference type="ARBA" id="ARBA00004910"/>
    </source>
</evidence>
<evidence type="ECO:0000256" key="7">
    <source>
        <dbReference type="ARBA" id="ARBA00022801"/>
    </source>
</evidence>
<evidence type="ECO:0000256" key="16">
    <source>
        <dbReference type="PIRSR" id="PIRSR006769-2"/>
    </source>
</evidence>
<feature type="binding site" evidence="17">
    <location>
        <position position="54"/>
    </location>
    <ligand>
        <name>Zn(2+)</name>
        <dbReference type="ChEBI" id="CHEBI:29105"/>
        <note>catalytic</note>
    </ligand>
</feature>
<evidence type="ECO:0000256" key="5">
    <source>
        <dbReference type="ARBA" id="ARBA00007417"/>
    </source>
</evidence>
<evidence type="ECO:0000256" key="11">
    <source>
        <dbReference type="ARBA" id="ARBA00023268"/>
    </source>
</evidence>
<dbReference type="PROSITE" id="PS51747">
    <property type="entry name" value="CYT_DCMP_DEAMINASES_2"/>
    <property type="match status" value="1"/>
</dbReference>
<organism evidence="19 20">
    <name type="scientific">Acetivibrio thermocellus AD2</name>
    <dbReference type="NCBI Taxonomy" id="1138384"/>
    <lineage>
        <taxon>Bacteria</taxon>
        <taxon>Bacillati</taxon>
        <taxon>Bacillota</taxon>
        <taxon>Clostridia</taxon>
        <taxon>Eubacteriales</taxon>
        <taxon>Oscillospiraceae</taxon>
        <taxon>Acetivibrio</taxon>
    </lineage>
</organism>
<accession>A0AB36THW3</accession>
<evidence type="ECO:0000256" key="4">
    <source>
        <dbReference type="ARBA" id="ARBA00005259"/>
    </source>
</evidence>
<feature type="binding site" evidence="16">
    <location>
        <position position="174"/>
    </location>
    <ligand>
        <name>NADP(+)</name>
        <dbReference type="ChEBI" id="CHEBI:58349"/>
    </ligand>
</feature>